<gene>
    <name evidence="1" type="ORF">HAX54_002025</name>
</gene>
<dbReference type="Proteomes" id="UP000823775">
    <property type="component" value="Unassembled WGS sequence"/>
</dbReference>
<proteinExistence type="predicted"/>
<evidence type="ECO:0000313" key="1">
    <source>
        <dbReference type="EMBL" id="MCD7465848.1"/>
    </source>
</evidence>
<comment type="caution">
    <text evidence="1">The sequence shown here is derived from an EMBL/GenBank/DDBJ whole genome shotgun (WGS) entry which is preliminary data.</text>
</comment>
<protein>
    <submittedName>
        <fullName evidence="1">Uncharacterized protein</fullName>
    </submittedName>
</protein>
<organism evidence="1 2">
    <name type="scientific">Datura stramonium</name>
    <name type="common">Jimsonweed</name>
    <name type="synonym">Common thornapple</name>
    <dbReference type="NCBI Taxonomy" id="4076"/>
    <lineage>
        <taxon>Eukaryota</taxon>
        <taxon>Viridiplantae</taxon>
        <taxon>Streptophyta</taxon>
        <taxon>Embryophyta</taxon>
        <taxon>Tracheophyta</taxon>
        <taxon>Spermatophyta</taxon>
        <taxon>Magnoliopsida</taxon>
        <taxon>eudicotyledons</taxon>
        <taxon>Gunneridae</taxon>
        <taxon>Pentapetalae</taxon>
        <taxon>asterids</taxon>
        <taxon>lamiids</taxon>
        <taxon>Solanales</taxon>
        <taxon>Solanaceae</taxon>
        <taxon>Solanoideae</taxon>
        <taxon>Datureae</taxon>
        <taxon>Datura</taxon>
    </lineage>
</organism>
<keyword evidence="2" id="KW-1185">Reference proteome</keyword>
<sequence length="143" mass="16196">MVIDKHVLVQGSRPIIDIFERIITREYGRGTTRPRRGRWSCPIMEQPMWSARDWSWIPVPDLRPAPEDRGLPGTIVGFRSTQVTSLDRVESQVKVSWDWVSISRPRVWARSTSKSTLDQPRLGSTLCPRSVSSRGPGLTCVGP</sequence>
<evidence type="ECO:0000313" key="2">
    <source>
        <dbReference type="Proteomes" id="UP000823775"/>
    </source>
</evidence>
<accession>A0ABS8T3X6</accession>
<dbReference type="EMBL" id="JACEIK010001089">
    <property type="protein sequence ID" value="MCD7465848.1"/>
    <property type="molecule type" value="Genomic_DNA"/>
</dbReference>
<name>A0ABS8T3X6_DATST</name>
<reference evidence="1 2" key="1">
    <citation type="journal article" date="2021" name="BMC Genomics">
        <title>Datura genome reveals duplications of psychoactive alkaloid biosynthetic genes and high mutation rate following tissue culture.</title>
        <authorList>
            <person name="Rajewski A."/>
            <person name="Carter-House D."/>
            <person name="Stajich J."/>
            <person name="Litt A."/>
        </authorList>
    </citation>
    <scope>NUCLEOTIDE SEQUENCE [LARGE SCALE GENOMIC DNA]</scope>
    <source>
        <strain evidence="1">AR-01</strain>
    </source>
</reference>